<feature type="domain" description="Fluoroacetyl-CoA-specific thioesterase-like" evidence="3">
    <location>
        <begin position="17"/>
        <end position="118"/>
    </location>
</feature>
<evidence type="ECO:0000259" key="3">
    <source>
        <dbReference type="Pfam" id="PF22636"/>
    </source>
</evidence>
<feature type="binding site" evidence="2">
    <location>
        <position position="63"/>
    </location>
    <ligand>
        <name>substrate</name>
    </ligand>
</feature>
<organism evidence="4 5">
    <name type="scientific">Thermanaerosceptrum fracticalcis</name>
    <dbReference type="NCBI Taxonomy" id="1712410"/>
    <lineage>
        <taxon>Bacteria</taxon>
        <taxon>Bacillati</taxon>
        <taxon>Bacillota</taxon>
        <taxon>Clostridia</taxon>
        <taxon>Eubacteriales</taxon>
        <taxon>Peptococcaceae</taxon>
        <taxon>Thermanaerosceptrum</taxon>
    </lineage>
</organism>
<dbReference type="PANTHER" id="PTHR36934:SF1">
    <property type="entry name" value="THIOESTERASE DOMAIN-CONTAINING PROTEIN"/>
    <property type="match status" value="1"/>
</dbReference>
<dbReference type="InterPro" id="IPR029069">
    <property type="entry name" value="HotDog_dom_sf"/>
</dbReference>
<feature type="binding site" evidence="2">
    <location>
        <position position="63"/>
    </location>
    <ligand>
        <name>CoA</name>
        <dbReference type="ChEBI" id="CHEBI:57287"/>
    </ligand>
</feature>
<dbReference type="Gene3D" id="3.10.129.10">
    <property type="entry name" value="Hotdog Thioesterase"/>
    <property type="match status" value="1"/>
</dbReference>
<evidence type="ECO:0000313" key="5">
    <source>
        <dbReference type="Proteomes" id="UP000515847"/>
    </source>
</evidence>
<dbReference type="Pfam" id="PF22636">
    <property type="entry name" value="FlK"/>
    <property type="match status" value="1"/>
</dbReference>
<evidence type="ECO:0000313" key="4">
    <source>
        <dbReference type="EMBL" id="QNB47395.1"/>
    </source>
</evidence>
<dbReference type="RefSeq" id="WP_034425261.1">
    <property type="nucleotide sequence ID" value="NZ_CP045798.1"/>
</dbReference>
<evidence type="ECO:0000256" key="1">
    <source>
        <dbReference type="PIRSR" id="PIRSR014972-1"/>
    </source>
</evidence>
<feature type="active site" evidence="1">
    <location>
        <position position="70"/>
    </location>
</feature>
<dbReference type="CDD" id="cd03440">
    <property type="entry name" value="hot_dog"/>
    <property type="match status" value="1"/>
</dbReference>
<accession>A0A7G6E5P1</accession>
<reference evidence="4 5" key="1">
    <citation type="journal article" date="2019" name="Front. Microbiol.">
        <title>Thermoanaerosceptrum fracticalcis gen. nov. sp. nov., a Novel Fumarate-Fermenting Microorganism From a Deep Fractured Carbonate Aquifer of the US Great Basin.</title>
        <authorList>
            <person name="Hamilton-Brehm S.D."/>
            <person name="Stewart L.E."/>
            <person name="Zavarin M."/>
            <person name="Caldwell M."/>
            <person name="Lawson P.A."/>
            <person name="Onstott T.C."/>
            <person name="Grzymski J."/>
            <person name="Neveux I."/>
            <person name="Lollar B.S."/>
            <person name="Russell C.E."/>
            <person name="Moser D.P."/>
        </authorList>
    </citation>
    <scope>NUCLEOTIDE SEQUENCE [LARGE SCALE GENOMIC DNA]</scope>
    <source>
        <strain evidence="4 5">DRI-13</strain>
    </source>
</reference>
<dbReference type="OrthoDB" id="6902891at2"/>
<gene>
    <name evidence="4" type="ORF">BR63_14515</name>
</gene>
<feature type="binding site" evidence="2">
    <location>
        <position position="114"/>
    </location>
    <ligand>
        <name>substrate</name>
    </ligand>
</feature>
<evidence type="ECO:0000256" key="2">
    <source>
        <dbReference type="PIRSR" id="PIRSR014972-2"/>
    </source>
</evidence>
<dbReference type="InterPro" id="IPR054485">
    <property type="entry name" value="FlK-like_dom"/>
</dbReference>
<dbReference type="PIRSF" id="PIRSF014972">
    <property type="entry name" value="FlK"/>
    <property type="match status" value="1"/>
</dbReference>
<protein>
    <submittedName>
        <fullName evidence="4">Thioesterase</fullName>
    </submittedName>
</protein>
<dbReference type="SUPFAM" id="SSF54637">
    <property type="entry name" value="Thioesterase/thiol ester dehydrase-isomerase"/>
    <property type="match status" value="1"/>
</dbReference>
<dbReference type="Proteomes" id="UP000515847">
    <property type="component" value="Chromosome"/>
</dbReference>
<dbReference type="InterPro" id="IPR025540">
    <property type="entry name" value="FlK"/>
</dbReference>
<keyword evidence="5" id="KW-1185">Reference proteome</keyword>
<dbReference type="EMBL" id="CP045798">
    <property type="protein sequence ID" value="QNB47395.1"/>
    <property type="molecule type" value="Genomic_DNA"/>
</dbReference>
<dbReference type="KEGG" id="tfr:BR63_14515"/>
<proteinExistence type="predicted"/>
<dbReference type="AlphaFoldDB" id="A0A7G6E5P1"/>
<feature type="active site" evidence="1">
    <location>
        <position position="44"/>
    </location>
</feature>
<dbReference type="PANTHER" id="PTHR36934">
    <property type="entry name" value="BLR0278 PROTEIN"/>
    <property type="match status" value="1"/>
</dbReference>
<feature type="active site" evidence="1">
    <location>
        <position position="36"/>
    </location>
</feature>
<name>A0A7G6E5P1_THEFR</name>
<sequence length="132" mass="14412">MEFNLKPGLVGEAKELVSEENTAIKYGSGGVAVYATPAMIGLMENAALRCVDPLLPEGWATVGTHLDVKHMAATPVGMTVTAKAELQEIDGRRLVFRVEAFDEREKVGEGSHERYIINLPKFLAKNEEKKLG</sequence>